<dbReference type="AlphaFoldDB" id="A0A9W6H0X3"/>
<gene>
    <name evidence="2" type="ORF">GCM10017576_01630</name>
</gene>
<proteinExistence type="predicted"/>
<organism evidence="2 3">
    <name type="scientific">Microbacterium barkeri</name>
    <dbReference type="NCBI Taxonomy" id="33917"/>
    <lineage>
        <taxon>Bacteria</taxon>
        <taxon>Bacillati</taxon>
        <taxon>Actinomycetota</taxon>
        <taxon>Actinomycetes</taxon>
        <taxon>Micrococcales</taxon>
        <taxon>Microbacteriaceae</taxon>
        <taxon>Microbacterium</taxon>
    </lineage>
</organism>
<reference evidence="2" key="1">
    <citation type="journal article" date="2014" name="Int. J. Syst. Evol. Microbiol.">
        <title>Complete genome sequence of Corynebacterium casei LMG S-19264T (=DSM 44701T), isolated from a smear-ripened cheese.</title>
        <authorList>
            <consortium name="US DOE Joint Genome Institute (JGI-PGF)"/>
            <person name="Walter F."/>
            <person name="Albersmeier A."/>
            <person name="Kalinowski J."/>
            <person name="Ruckert C."/>
        </authorList>
    </citation>
    <scope>NUCLEOTIDE SEQUENCE</scope>
    <source>
        <strain evidence="2">VKM Ac-1020</strain>
    </source>
</reference>
<evidence type="ECO:0000313" key="3">
    <source>
        <dbReference type="Proteomes" id="UP001142462"/>
    </source>
</evidence>
<accession>A0A9W6H0X3</accession>
<sequence>MDILLLVVLAALLVFMFISSRRRTKKMKEEQERRQLQMVPGARIMTRSGLFGTIVAFDPEDLTKPAEVEIAPGVVIEVHAQAIDLAPETAVAETADEDAPADEEPADAEQELLNLSGADVEKPTTDDRTPDADGTGSTELPGDDKPKN</sequence>
<name>A0A9W6H0X3_9MICO</name>
<feature type="compositionally biased region" description="Acidic residues" evidence="1">
    <location>
        <begin position="94"/>
        <end position="110"/>
    </location>
</feature>
<feature type="region of interest" description="Disordered" evidence="1">
    <location>
        <begin position="87"/>
        <end position="148"/>
    </location>
</feature>
<feature type="compositionally biased region" description="Basic and acidic residues" evidence="1">
    <location>
        <begin position="119"/>
        <end position="131"/>
    </location>
</feature>
<keyword evidence="3" id="KW-1185">Reference proteome</keyword>
<evidence type="ECO:0000313" key="2">
    <source>
        <dbReference type="EMBL" id="GLJ60034.1"/>
    </source>
</evidence>
<comment type="caution">
    <text evidence="2">The sequence shown here is derived from an EMBL/GenBank/DDBJ whole genome shotgun (WGS) entry which is preliminary data.</text>
</comment>
<dbReference type="Proteomes" id="UP001142462">
    <property type="component" value="Unassembled WGS sequence"/>
</dbReference>
<dbReference type="SMART" id="SM01323">
    <property type="entry name" value="YajC"/>
    <property type="match status" value="1"/>
</dbReference>
<dbReference type="RefSeq" id="WP_271171767.1">
    <property type="nucleotide sequence ID" value="NZ_BSEJ01000001.1"/>
</dbReference>
<dbReference type="InterPro" id="IPR003849">
    <property type="entry name" value="Preprotein_translocase_YajC"/>
</dbReference>
<reference evidence="2" key="2">
    <citation type="submission" date="2023-01" db="EMBL/GenBank/DDBJ databases">
        <authorList>
            <person name="Sun Q."/>
            <person name="Evtushenko L."/>
        </authorList>
    </citation>
    <scope>NUCLEOTIDE SEQUENCE</scope>
    <source>
        <strain evidence="2">VKM Ac-1020</strain>
    </source>
</reference>
<dbReference type="EMBL" id="BSEJ01000001">
    <property type="protein sequence ID" value="GLJ60034.1"/>
    <property type="molecule type" value="Genomic_DNA"/>
</dbReference>
<dbReference type="Pfam" id="PF02699">
    <property type="entry name" value="YajC"/>
    <property type="match status" value="1"/>
</dbReference>
<evidence type="ECO:0008006" key="4">
    <source>
        <dbReference type="Google" id="ProtNLM"/>
    </source>
</evidence>
<protein>
    <recommendedName>
        <fullName evidence="4">Preprotein translocase subunit YajC</fullName>
    </recommendedName>
</protein>
<evidence type="ECO:0000256" key="1">
    <source>
        <dbReference type="SAM" id="MobiDB-lite"/>
    </source>
</evidence>